<dbReference type="OrthoDB" id="413581at2759"/>
<dbReference type="AlphaFoldDB" id="A0A835XR04"/>
<proteinExistence type="predicted"/>
<sequence length="325" mass="33897">MPRILLELRQCFANKCETDGAGVDNCGSCRNVCPTRANAAVRTCSGDPPACGFTCDTGFYDVNGVASDGCEAKKCPAGTFSDTGYYPATSTPEASCSRCPAGTYSSAVGADSAATCTLCPNKFWSAAGAPSCTSCGAGKTTAWKGSDDAGDCVDAAFDLGAWNEGPWGMSDAWYKDRVFDTAARFIWSSLPVGSTIKENEIAVLTRQFEAQAGVPLEIYIWPTTPHSGWPGTNRPVQVFPLPPLTSLHTVTLRGLNAQVPAGCGNPAGVIAGIRAVATMTTIVVTDDTWTRANATAPDAADLVPPTTPPKGFSSGIFSATFGWWI</sequence>
<accession>A0A835XR04</accession>
<gene>
    <name evidence="1" type="ORF">HYH03_013275</name>
</gene>
<name>A0A835XR04_9CHLO</name>
<dbReference type="Gene3D" id="2.10.50.10">
    <property type="entry name" value="Tumor Necrosis Factor Receptor, subunit A, domain 2"/>
    <property type="match status" value="1"/>
</dbReference>
<evidence type="ECO:0000313" key="2">
    <source>
        <dbReference type="Proteomes" id="UP000612055"/>
    </source>
</evidence>
<keyword evidence="2" id="KW-1185">Reference proteome</keyword>
<evidence type="ECO:0008006" key="3">
    <source>
        <dbReference type="Google" id="ProtNLM"/>
    </source>
</evidence>
<dbReference type="EMBL" id="JAEHOE010000087">
    <property type="protein sequence ID" value="KAG2488129.1"/>
    <property type="molecule type" value="Genomic_DNA"/>
</dbReference>
<organism evidence="1 2">
    <name type="scientific">Edaphochlamys debaryana</name>
    <dbReference type="NCBI Taxonomy" id="47281"/>
    <lineage>
        <taxon>Eukaryota</taxon>
        <taxon>Viridiplantae</taxon>
        <taxon>Chlorophyta</taxon>
        <taxon>core chlorophytes</taxon>
        <taxon>Chlorophyceae</taxon>
        <taxon>CS clade</taxon>
        <taxon>Chlamydomonadales</taxon>
        <taxon>Chlamydomonadales incertae sedis</taxon>
        <taxon>Edaphochlamys</taxon>
    </lineage>
</organism>
<comment type="caution">
    <text evidence="1">The sequence shown here is derived from an EMBL/GenBank/DDBJ whole genome shotgun (WGS) entry which is preliminary data.</text>
</comment>
<dbReference type="SMART" id="SM01411">
    <property type="entry name" value="Ephrin_rec_like"/>
    <property type="match status" value="1"/>
</dbReference>
<protein>
    <recommendedName>
        <fullName evidence="3">Tyrosine-protein kinase ephrin type A/B receptor-like domain-containing protein</fullName>
    </recommendedName>
</protein>
<evidence type="ECO:0000313" key="1">
    <source>
        <dbReference type="EMBL" id="KAG2488129.1"/>
    </source>
</evidence>
<reference evidence="1" key="1">
    <citation type="journal article" date="2020" name="bioRxiv">
        <title>Comparative genomics of Chlamydomonas.</title>
        <authorList>
            <person name="Craig R.J."/>
            <person name="Hasan A.R."/>
            <person name="Ness R.W."/>
            <person name="Keightley P.D."/>
        </authorList>
    </citation>
    <scope>NUCLEOTIDE SEQUENCE</scope>
    <source>
        <strain evidence="1">CCAP 11/70</strain>
    </source>
</reference>
<dbReference type="Proteomes" id="UP000612055">
    <property type="component" value="Unassembled WGS sequence"/>
</dbReference>